<gene>
    <name evidence="1" type="ORF">GCM10007962_18980</name>
</gene>
<protein>
    <submittedName>
        <fullName evidence="1">Uncharacterized protein</fullName>
    </submittedName>
</protein>
<reference evidence="1" key="1">
    <citation type="journal article" date="2014" name="Int. J. Syst. Evol. Microbiol.">
        <title>Complete genome sequence of Corynebacterium casei LMG S-19264T (=DSM 44701T), isolated from a smear-ripened cheese.</title>
        <authorList>
            <consortium name="US DOE Joint Genome Institute (JGI-PGF)"/>
            <person name="Walter F."/>
            <person name="Albersmeier A."/>
            <person name="Kalinowski J."/>
            <person name="Ruckert C."/>
        </authorList>
    </citation>
    <scope>NUCLEOTIDE SEQUENCE</scope>
    <source>
        <strain evidence="1">JCM 12862</strain>
    </source>
</reference>
<organism evidence="1 2">
    <name type="scientific">Yeosuana aromativorans</name>
    <dbReference type="NCBI Taxonomy" id="288019"/>
    <lineage>
        <taxon>Bacteria</taxon>
        <taxon>Pseudomonadati</taxon>
        <taxon>Bacteroidota</taxon>
        <taxon>Flavobacteriia</taxon>
        <taxon>Flavobacteriales</taxon>
        <taxon>Flavobacteriaceae</taxon>
        <taxon>Yeosuana</taxon>
    </lineage>
</organism>
<evidence type="ECO:0000313" key="2">
    <source>
        <dbReference type="Proteomes" id="UP000612329"/>
    </source>
</evidence>
<comment type="caution">
    <text evidence="1">The sequence shown here is derived from an EMBL/GenBank/DDBJ whole genome shotgun (WGS) entry which is preliminary data.</text>
</comment>
<accession>A0A8J3BIY4</accession>
<evidence type="ECO:0000313" key="1">
    <source>
        <dbReference type="EMBL" id="GGK24917.1"/>
    </source>
</evidence>
<name>A0A8J3BIY4_9FLAO</name>
<dbReference type="RefSeq" id="WP_188652424.1">
    <property type="nucleotide sequence ID" value="NZ_BMNR01000004.1"/>
</dbReference>
<reference evidence="1" key="2">
    <citation type="submission" date="2020-09" db="EMBL/GenBank/DDBJ databases">
        <authorList>
            <person name="Sun Q."/>
            <person name="Ohkuma M."/>
        </authorList>
    </citation>
    <scope>NUCLEOTIDE SEQUENCE</scope>
    <source>
        <strain evidence="1">JCM 12862</strain>
    </source>
</reference>
<dbReference type="Proteomes" id="UP000612329">
    <property type="component" value="Unassembled WGS sequence"/>
</dbReference>
<proteinExistence type="predicted"/>
<dbReference type="EMBL" id="BMNR01000004">
    <property type="protein sequence ID" value="GGK24917.1"/>
    <property type="molecule type" value="Genomic_DNA"/>
</dbReference>
<sequence>MELFKKNRYYIKLFLNRVEIKDLTNGKSISEKSKVDFNNDRILVAEFEKAENFIKKVFTSNKLSTRNSVGIIQQMEMSENGLSEVEKRILIELFSRIGINEIHIDQSLTNLSEKKLAEY</sequence>
<keyword evidence="2" id="KW-1185">Reference proteome</keyword>
<dbReference type="AlphaFoldDB" id="A0A8J3BIY4"/>